<evidence type="ECO:0000313" key="1">
    <source>
        <dbReference type="EMBL" id="ABB29048.1"/>
    </source>
</evidence>
<proteinExistence type="predicted"/>
<organism evidence="1">
    <name type="scientific">Chlorobium chlorochromatii (strain CaD3)</name>
    <dbReference type="NCBI Taxonomy" id="340177"/>
    <lineage>
        <taxon>Bacteria</taxon>
        <taxon>Pseudomonadati</taxon>
        <taxon>Chlorobiota</taxon>
        <taxon>Chlorobiia</taxon>
        <taxon>Chlorobiales</taxon>
        <taxon>Chlorobiaceae</taxon>
        <taxon>Chlorobium/Pelodictyon group</taxon>
        <taxon>Chlorobium</taxon>
    </lineage>
</organism>
<dbReference type="OrthoDB" id="595423at2"/>
<dbReference type="AlphaFoldDB" id="Q3APM7"/>
<name>Q3APM7_CHLCH</name>
<dbReference type="STRING" id="340177.Cag_1797"/>
<dbReference type="EMBL" id="CP000108">
    <property type="protein sequence ID" value="ABB29048.1"/>
    <property type="molecule type" value="Genomic_DNA"/>
</dbReference>
<gene>
    <name evidence="1" type="ordered locus">Cag_1797</name>
</gene>
<sequence length="143" mass="15880">MDNTTQIGIQYSGFRFKSFFFQGLFDEQENEAFEFQTSLDIRTGSDRVIIGVMVLVNRKSDAQTYAKAETESLFLVEGVERTKDESCSLIIPQVLLITLVSLAISTSRGALLVKGAGSFLEKIPMPIVDPKVFVSEIQFLGQS</sequence>
<dbReference type="KEGG" id="cch:Cag_1797"/>
<reference evidence="1" key="1">
    <citation type="submission" date="2005-08" db="EMBL/GenBank/DDBJ databases">
        <title>Complete sequence of Chlorobium chlorochromatii CaD3.</title>
        <authorList>
            <person name="Copeland A."/>
            <person name="Lucas S."/>
            <person name="Lapidus A."/>
            <person name="Barry K."/>
            <person name="Detter J.C."/>
            <person name="Glavina T."/>
            <person name="Hammon N."/>
            <person name="Israni S."/>
            <person name="Pitluck S."/>
            <person name="Bryant D."/>
            <person name="Schmutz J."/>
            <person name="Larimer F."/>
            <person name="Land M."/>
            <person name="Kyrpides N."/>
            <person name="Ivanova N."/>
            <person name="Richardson P."/>
        </authorList>
    </citation>
    <scope>NUCLEOTIDE SEQUENCE [LARGE SCALE GENOMIC DNA]</scope>
    <source>
        <strain evidence="1">CaD3</strain>
    </source>
</reference>
<dbReference type="HOGENOM" id="CLU_1757101_0_0_10"/>
<accession>Q3APM7</accession>
<protein>
    <submittedName>
        <fullName evidence="1">Uncharacterized protein</fullName>
    </submittedName>
</protein>